<organism evidence="3 4">
    <name type="scientific">Rhizobium hidalgonense</name>
    <dbReference type="NCBI Taxonomy" id="1538159"/>
    <lineage>
        <taxon>Bacteria</taxon>
        <taxon>Pseudomonadati</taxon>
        <taxon>Pseudomonadota</taxon>
        <taxon>Alphaproteobacteria</taxon>
        <taxon>Hyphomicrobiales</taxon>
        <taxon>Rhizobiaceae</taxon>
        <taxon>Rhizobium/Agrobacterium group</taxon>
        <taxon>Rhizobium</taxon>
    </lineage>
</organism>
<feature type="region of interest" description="Disordered" evidence="1">
    <location>
        <begin position="186"/>
        <end position="286"/>
    </location>
</feature>
<protein>
    <submittedName>
        <fullName evidence="3">Polymorphic toxin type 15 domain-containing protein</fullName>
    </submittedName>
</protein>
<dbReference type="RefSeq" id="WP_310856796.1">
    <property type="nucleotide sequence ID" value="NZ_JAVLSD010000003.1"/>
</dbReference>
<dbReference type="EMBL" id="JAVLSF010000005">
    <property type="protein sequence ID" value="MDR9773164.1"/>
    <property type="molecule type" value="Genomic_DNA"/>
</dbReference>
<comment type="caution">
    <text evidence="3">The sequence shown here is derived from an EMBL/GenBank/DDBJ whole genome shotgun (WGS) entry which is preliminary data.</text>
</comment>
<evidence type="ECO:0000313" key="4">
    <source>
        <dbReference type="Proteomes" id="UP001268610"/>
    </source>
</evidence>
<feature type="domain" description="Novel toxin 15" evidence="2">
    <location>
        <begin position="100"/>
        <end position="253"/>
    </location>
</feature>
<feature type="compositionally biased region" description="Gly residues" evidence="1">
    <location>
        <begin position="265"/>
        <end position="286"/>
    </location>
</feature>
<name>A0AAJ2GUF8_9HYPH</name>
<feature type="compositionally biased region" description="Basic and acidic residues" evidence="1">
    <location>
        <begin position="235"/>
        <end position="244"/>
    </location>
</feature>
<proteinExistence type="predicted"/>
<evidence type="ECO:0000259" key="2">
    <source>
        <dbReference type="Pfam" id="PF15604"/>
    </source>
</evidence>
<evidence type="ECO:0000256" key="1">
    <source>
        <dbReference type="SAM" id="MobiDB-lite"/>
    </source>
</evidence>
<dbReference type="Pfam" id="PF15604">
    <property type="entry name" value="Ntox15"/>
    <property type="match status" value="1"/>
</dbReference>
<feature type="compositionally biased region" description="Polar residues" evidence="1">
    <location>
        <begin position="209"/>
        <end position="218"/>
    </location>
</feature>
<sequence>MTSAVAETVGQYGGQIAGGALGGVIGGFLGGPVGAWIGRAVGSRVGGMAGRAAAGAIASYMEGANEAAETETKEQEAAKPCVDCGEIDCFNPPEGSTPDEIKEFKRQLDEQQKAINEIPPDTLLKNMDNYEKIGRGAKDAVDRANAREAWIKNRAAEILKQDPSTTAKAARDAAAKDIKTMDVIHTPDLSAGGTGQLSTENGGMGPRSPNRSIGSQWSKAGPTSDKTRLQQLNDHAQKARDKGEATNVDLKICEDGKSSKSGKSGSKGSGGSGKGQGGGPGNIPMS</sequence>
<accession>A0AAJ2GUF8</accession>
<dbReference type="InterPro" id="IPR028949">
    <property type="entry name" value="Ntox15"/>
</dbReference>
<reference evidence="3" key="1">
    <citation type="submission" date="2023-04" db="EMBL/GenBank/DDBJ databases">
        <title>Genomic characterization of faba bean (Vicia faba) microsymbionts in Mexican soils.</title>
        <authorList>
            <person name="Rivera Orduna F.N."/>
            <person name="Guevara-Luna J."/>
            <person name="Yan J."/>
            <person name="Arroyo-Herrera I."/>
            <person name="Li Y."/>
            <person name="Vasquez-Murrieta M.S."/>
            <person name="Wang E.T."/>
        </authorList>
    </citation>
    <scope>NUCLEOTIDE SEQUENCE</scope>
    <source>
        <strain evidence="3">CH26</strain>
    </source>
</reference>
<evidence type="ECO:0000313" key="3">
    <source>
        <dbReference type="EMBL" id="MDR9773164.1"/>
    </source>
</evidence>
<gene>
    <name evidence="3" type="ORF">RJJ65_10900</name>
</gene>
<dbReference type="Proteomes" id="UP001268610">
    <property type="component" value="Unassembled WGS sequence"/>
</dbReference>
<dbReference type="AlphaFoldDB" id="A0AAJ2GUF8"/>